<organism evidence="2 3">
    <name type="scientific">Stutzerimonas stutzeri (strain ATCC 17588 / DSM 5190 / CCUG 11256 / JCM 5965 / LMG 11199 / NBRC 14165 / NCIMB 11358 / Stanier 221)</name>
    <name type="common">Pseudomonas stutzeri</name>
    <dbReference type="NCBI Taxonomy" id="96563"/>
    <lineage>
        <taxon>Bacteria</taxon>
        <taxon>Pseudomonadati</taxon>
        <taxon>Pseudomonadota</taxon>
        <taxon>Gammaproteobacteria</taxon>
        <taxon>Pseudomonadales</taxon>
        <taxon>Pseudomonadaceae</taxon>
        <taxon>Stutzerimonas</taxon>
    </lineage>
</organism>
<reference key="2">
    <citation type="submission" date="2011-06" db="EMBL/GenBank/DDBJ databases">
        <title>Complete Genome Sequence of Pseudomonas stutzeri Strain CGMCC 1.1803.</title>
        <authorList>
            <person name="Yan Y."/>
            <person name="Chen M."/>
            <person name="Lu W."/>
            <person name="Zhang W."/>
            <person name="Ping S."/>
            <person name="Lin M."/>
        </authorList>
    </citation>
    <scope>NUCLEOTIDE SEQUENCE</scope>
    <source>
        <strain>ATCC 17588</strain>
    </source>
</reference>
<protein>
    <submittedName>
        <fullName evidence="2">Uncharacterized protein</fullName>
    </submittedName>
</protein>
<feature type="region of interest" description="Disordered" evidence="1">
    <location>
        <begin position="90"/>
        <end position="116"/>
    </location>
</feature>
<evidence type="ECO:0000313" key="3">
    <source>
        <dbReference type="Proteomes" id="UP000008932"/>
    </source>
</evidence>
<feature type="region of interest" description="Disordered" evidence="1">
    <location>
        <begin position="51"/>
        <end position="72"/>
    </location>
</feature>
<feature type="compositionally biased region" description="Basic and acidic residues" evidence="1">
    <location>
        <begin position="14"/>
        <end position="33"/>
    </location>
</feature>
<dbReference type="KEGG" id="psz:PSTAB_4069"/>
<sequence length="270" mass="30146">MLSSDRFFTPFVEPGDHRGDGHAGDDGDGDHLHRDVHWYVPQIVQAGVDLGDRQAERGGDAEQRAEDYQHVDEMADRPVNALADQRIQRRAQRQRQAVAEGEIGQRQADDAEDAPDVKAPVEEGDLHGLLGGIHRLRRAGRWRRIMQHRLGDTEEQQGDAVAGGEQHGEPGRETVLRLGVVRAQLDVAPFGQGDADDEHQEERHRQHVEPAEGAGDVRQHRIEQLPGQFRIARRADHQQQRDHHRGDEHGKQNDGLGQFPSGVHGRSASV</sequence>
<proteinExistence type="predicted"/>
<feature type="compositionally biased region" description="Basic and acidic residues" evidence="1">
    <location>
        <begin position="233"/>
        <end position="252"/>
    </location>
</feature>
<dbReference type="HOGENOM" id="CLU_1030020_0_0_6"/>
<dbReference type="Proteomes" id="UP000008932">
    <property type="component" value="Chromosome"/>
</dbReference>
<reference evidence="2 3" key="1">
    <citation type="journal article" date="2011" name="J. Bacteriol.">
        <title>Complete Genome Sequence of the Type Strain Pseudomonas stutzeri CGMCC 1.1803.</title>
        <authorList>
            <person name="Chen M."/>
            <person name="Yan Y."/>
            <person name="Zhang W."/>
            <person name="Lu W."/>
            <person name="Wang J."/>
            <person name="Ping S."/>
            <person name="Lin M."/>
        </authorList>
    </citation>
    <scope>NUCLEOTIDE SEQUENCE [LARGE SCALE GENOMIC DNA]</scope>
    <source>
        <strain evidence="3">ATCC 17588 / DSM 5190 / CCUG 11256 / JCM 5965 / LMG 11199 / NCIMB 11358 / Stanier 221</strain>
    </source>
</reference>
<evidence type="ECO:0000256" key="1">
    <source>
        <dbReference type="SAM" id="MobiDB-lite"/>
    </source>
</evidence>
<name>F8H5Z4_STUS2</name>
<gene>
    <name evidence="2" type="ordered locus">PSTAB_4069</name>
</gene>
<feature type="region of interest" description="Disordered" evidence="1">
    <location>
        <begin position="190"/>
        <end position="270"/>
    </location>
</feature>
<feature type="region of interest" description="Disordered" evidence="1">
    <location>
        <begin position="151"/>
        <end position="170"/>
    </location>
</feature>
<accession>F8H5Z4</accession>
<evidence type="ECO:0000313" key="2">
    <source>
        <dbReference type="EMBL" id="AEJ07350.1"/>
    </source>
</evidence>
<dbReference type="EMBL" id="CP002881">
    <property type="protein sequence ID" value="AEJ07350.1"/>
    <property type="molecule type" value="Genomic_DNA"/>
</dbReference>
<feature type="region of interest" description="Disordered" evidence="1">
    <location>
        <begin position="1"/>
        <end position="33"/>
    </location>
</feature>
<dbReference type="AlphaFoldDB" id="F8H5Z4"/>
<feature type="compositionally biased region" description="Basic and acidic residues" evidence="1">
    <location>
        <begin position="200"/>
        <end position="223"/>
    </location>
</feature>
<reference evidence="3" key="3">
    <citation type="submission" date="2011-06" db="EMBL/GenBank/DDBJ databases">
        <title>Complete genome sequence of Pseudomonas stutzeri strain CGMCC 1.1803.</title>
        <authorList>
            <person name="Yan Y."/>
            <person name="Chen M."/>
            <person name="Lu W."/>
            <person name="Zhang W."/>
            <person name="Ping S."/>
            <person name="Lin M."/>
        </authorList>
    </citation>
    <scope>NUCLEOTIDE SEQUENCE [LARGE SCALE GENOMIC DNA]</scope>
    <source>
        <strain evidence="3">ATCC 17588 / DSM 5190 / CCUG 11256 / JCM 5965 / LMG 11199 / NCIMB 11358 / Stanier 221</strain>
    </source>
</reference>